<gene>
    <name evidence="3" type="ORF">PENARI_c013G11994</name>
</gene>
<dbReference type="EMBL" id="LXJU01000013">
    <property type="protein sequence ID" value="OGE51398.1"/>
    <property type="molecule type" value="Genomic_DNA"/>
</dbReference>
<dbReference type="Proteomes" id="UP000177622">
    <property type="component" value="Unassembled WGS sequence"/>
</dbReference>
<evidence type="ECO:0000256" key="2">
    <source>
        <dbReference type="SAM" id="MobiDB-lite"/>
    </source>
</evidence>
<dbReference type="PANTHER" id="PTHR42067">
    <property type="entry name" value="YALI0C15378P"/>
    <property type="match status" value="1"/>
</dbReference>
<keyword evidence="4" id="KW-1185">Reference proteome</keyword>
<keyword evidence="1" id="KW-0175">Coiled coil</keyword>
<feature type="region of interest" description="Disordered" evidence="2">
    <location>
        <begin position="253"/>
        <end position="378"/>
    </location>
</feature>
<dbReference type="GeneID" id="34578110"/>
<accession>A0A1F5LDV0</accession>
<dbReference type="AlphaFoldDB" id="A0A1F5LDV0"/>
<comment type="caution">
    <text evidence="3">The sequence shown here is derived from an EMBL/GenBank/DDBJ whole genome shotgun (WGS) entry which is preliminary data.</text>
</comment>
<feature type="compositionally biased region" description="Basic and acidic residues" evidence="2">
    <location>
        <begin position="279"/>
        <end position="303"/>
    </location>
</feature>
<evidence type="ECO:0000313" key="4">
    <source>
        <dbReference type="Proteomes" id="UP000177622"/>
    </source>
</evidence>
<dbReference type="OrthoDB" id="8064436at2759"/>
<name>A0A1F5LDV0_PENAI</name>
<evidence type="ECO:0000313" key="3">
    <source>
        <dbReference type="EMBL" id="OGE51398.1"/>
    </source>
</evidence>
<organism evidence="3 4">
    <name type="scientific">Penicillium arizonense</name>
    <dbReference type="NCBI Taxonomy" id="1835702"/>
    <lineage>
        <taxon>Eukaryota</taxon>
        <taxon>Fungi</taxon>
        <taxon>Dikarya</taxon>
        <taxon>Ascomycota</taxon>
        <taxon>Pezizomycotina</taxon>
        <taxon>Eurotiomycetes</taxon>
        <taxon>Eurotiomycetidae</taxon>
        <taxon>Eurotiales</taxon>
        <taxon>Aspergillaceae</taxon>
        <taxon>Penicillium</taxon>
    </lineage>
</organism>
<dbReference type="SUPFAM" id="SSF58022">
    <property type="entry name" value="XRCC4, C-terminal oligomerization domain"/>
    <property type="match status" value="1"/>
</dbReference>
<evidence type="ECO:0000256" key="1">
    <source>
        <dbReference type="SAM" id="Coils"/>
    </source>
</evidence>
<feature type="compositionally biased region" description="Acidic residues" evidence="2">
    <location>
        <begin position="364"/>
        <end position="378"/>
    </location>
</feature>
<dbReference type="PANTHER" id="PTHR42067:SF1">
    <property type="entry name" value="MITOTIC APPARATUS PROTEIN P62"/>
    <property type="match status" value="1"/>
</dbReference>
<feature type="compositionally biased region" description="Acidic residues" evidence="2">
    <location>
        <begin position="308"/>
        <end position="321"/>
    </location>
</feature>
<reference evidence="3 4" key="1">
    <citation type="journal article" date="2016" name="Sci. Rep.">
        <title>Penicillium arizonense, a new, genome sequenced fungal species, reveals a high chemical diversity in secreted metabolites.</title>
        <authorList>
            <person name="Grijseels S."/>
            <person name="Nielsen J.C."/>
            <person name="Randelovic M."/>
            <person name="Nielsen J."/>
            <person name="Nielsen K.F."/>
            <person name="Workman M."/>
            <person name="Frisvad J.C."/>
        </authorList>
    </citation>
    <scope>NUCLEOTIDE SEQUENCE [LARGE SCALE GENOMIC DNA]</scope>
    <source>
        <strain evidence="3 4">CBS 141311</strain>
    </source>
</reference>
<dbReference type="InterPro" id="IPR014751">
    <property type="entry name" value="XRCC4-like_C"/>
</dbReference>
<dbReference type="RefSeq" id="XP_022486843.1">
    <property type="nucleotide sequence ID" value="XM_022633376.1"/>
</dbReference>
<dbReference type="Gene3D" id="1.20.5.370">
    <property type="match status" value="1"/>
</dbReference>
<proteinExistence type="predicted"/>
<dbReference type="STRING" id="1835702.A0A1F5LDV0"/>
<feature type="coiled-coil region" evidence="1">
    <location>
        <begin position="149"/>
        <end position="190"/>
    </location>
</feature>
<sequence>MPLPDRVLRFPRSDEAGAFVLIHVSQNSSAPFDLTLTATEGESPYISLLKQARLKDLRAKNYQGSEDDWANTVSLILGQSSPPSDEPDWATGLETVATISGSEEDKEIVITIRKRVQTITQRLGTLVLKQDDEQAVELFEWTGIAVMRADMLEQQVSSLTSRYRLAEDTIHKLNEQLEDLMQAKTQHETQLVTNFAQLLNEKKLKIRNQQRLLASATPDPSKGEVNQPKFSNYHTIDRTAIVSEIQATIPEEEYGAGQLHSTKRSAQGLSESEDSDGFEQMHLDTERTDQDAINDHDTDDERSTPQPLEDENNSTTDDDASPDNSAHMKPVPQAKDTAPPRRELPFTRRAGGATTKTPSTMASEDAEETAGETDDDEL</sequence>
<protein>
    <submittedName>
        <fullName evidence="3">Uncharacterized protein</fullName>
    </submittedName>
</protein>